<dbReference type="Proteomes" id="UP001597357">
    <property type="component" value="Unassembled WGS sequence"/>
</dbReference>
<name>A0ABW5SGH0_9FLAO</name>
<accession>A0ABW5SGH0</accession>
<gene>
    <name evidence="2" type="ORF">ACFSQ0_12360</name>
</gene>
<evidence type="ECO:0000313" key="3">
    <source>
        <dbReference type="Proteomes" id="UP001597357"/>
    </source>
</evidence>
<evidence type="ECO:0000256" key="1">
    <source>
        <dbReference type="SAM" id="SignalP"/>
    </source>
</evidence>
<comment type="caution">
    <text evidence="2">The sequence shown here is derived from an EMBL/GenBank/DDBJ whole genome shotgun (WGS) entry which is preliminary data.</text>
</comment>
<feature type="signal peptide" evidence="1">
    <location>
        <begin position="1"/>
        <end position="19"/>
    </location>
</feature>
<keyword evidence="1" id="KW-0732">Signal</keyword>
<keyword evidence="3" id="KW-1185">Reference proteome</keyword>
<evidence type="ECO:0008006" key="4">
    <source>
        <dbReference type="Google" id="ProtNLM"/>
    </source>
</evidence>
<sequence>MKKLNLLFLLTIFVTFSYAQEKSSNDKKTITEIIFNEGNFLEGNYEYLSVKTRYNNTFSGSGFQIAYSRKVYKRFHLGVSWGKIYAKTDDNYEDLFWLDSETEIKKWEIGVAYLIINQKRFKVFSEVNYLGMFYNGLIERIIDSEGNPYNVVTGKSSDETFQLQVQGNIALYKNLFLTAKIGYGFGYNQYKSISLKTGLGYQF</sequence>
<evidence type="ECO:0000313" key="2">
    <source>
        <dbReference type="EMBL" id="MFD2698785.1"/>
    </source>
</evidence>
<organism evidence="2 3">
    <name type="scientific">Mesonia sediminis</name>
    <dbReference type="NCBI Taxonomy" id="1703946"/>
    <lineage>
        <taxon>Bacteria</taxon>
        <taxon>Pseudomonadati</taxon>
        <taxon>Bacteroidota</taxon>
        <taxon>Flavobacteriia</taxon>
        <taxon>Flavobacteriales</taxon>
        <taxon>Flavobacteriaceae</taxon>
        <taxon>Mesonia</taxon>
    </lineage>
</organism>
<feature type="chain" id="PRO_5046047946" description="Outer membrane protein beta-barrel domain-containing protein" evidence="1">
    <location>
        <begin position="20"/>
        <end position="203"/>
    </location>
</feature>
<dbReference type="RefSeq" id="WP_379048707.1">
    <property type="nucleotide sequence ID" value="NZ_JBHULZ010000041.1"/>
</dbReference>
<protein>
    <recommendedName>
        <fullName evidence="4">Outer membrane protein beta-barrel domain-containing protein</fullName>
    </recommendedName>
</protein>
<dbReference type="EMBL" id="JBHULZ010000041">
    <property type="protein sequence ID" value="MFD2698785.1"/>
    <property type="molecule type" value="Genomic_DNA"/>
</dbReference>
<proteinExistence type="predicted"/>
<reference evidence="3" key="1">
    <citation type="journal article" date="2019" name="Int. J. Syst. Evol. Microbiol.">
        <title>The Global Catalogue of Microorganisms (GCM) 10K type strain sequencing project: providing services to taxonomists for standard genome sequencing and annotation.</title>
        <authorList>
            <consortium name="The Broad Institute Genomics Platform"/>
            <consortium name="The Broad Institute Genome Sequencing Center for Infectious Disease"/>
            <person name="Wu L."/>
            <person name="Ma J."/>
        </authorList>
    </citation>
    <scope>NUCLEOTIDE SEQUENCE [LARGE SCALE GENOMIC DNA]</scope>
    <source>
        <strain evidence="3">KCTC 42255</strain>
    </source>
</reference>